<keyword evidence="3" id="KW-0227">DNA damage</keyword>
<keyword evidence="11" id="KW-1185">Reference proteome</keyword>
<dbReference type="Gene3D" id="2.20.20.110">
    <property type="entry name" value="Rad4, beta-hairpin domain BHD1"/>
    <property type="match status" value="1"/>
</dbReference>
<dbReference type="InterPro" id="IPR018327">
    <property type="entry name" value="BHD_2"/>
</dbReference>
<dbReference type="SMART" id="SM01032">
    <property type="entry name" value="BHD_3"/>
    <property type="match status" value="1"/>
</dbReference>
<evidence type="ECO:0000259" key="7">
    <source>
        <dbReference type="SMART" id="SM01030"/>
    </source>
</evidence>
<feature type="compositionally biased region" description="Basic residues" evidence="6">
    <location>
        <begin position="1136"/>
        <end position="1152"/>
    </location>
</feature>
<evidence type="ECO:0000256" key="4">
    <source>
        <dbReference type="ARBA" id="ARBA00023204"/>
    </source>
</evidence>
<dbReference type="InterPro" id="IPR036985">
    <property type="entry name" value="Transglutaminase-like_sf"/>
</dbReference>
<dbReference type="Pfam" id="PF10403">
    <property type="entry name" value="BHD_1"/>
    <property type="match status" value="1"/>
</dbReference>
<feature type="compositionally biased region" description="Basic and acidic residues" evidence="6">
    <location>
        <begin position="11"/>
        <end position="21"/>
    </location>
</feature>
<feature type="domain" description="Rad4 beta-hairpin" evidence="8">
    <location>
        <begin position="709"/>
        <end position="772"/>
    </location>
</feature>
<evidence type="ECO:0000259" key="9">
    <source>
        <dbReference type="SMART" id="SM01032"/>
    </source>
</evidence>
<dbReference type="InterPro" id="IPR018325">
    <property type="entry name" value="Rad4/PNGase_transGLS-fold"/>
</dbReference>
<dbReference type="AlphaFoldDB" id="A0A2V1DMT7"/>
<dbReference type="EMBL" id="KZ805402">
    <property type="protein sequence ID" value="PVH98953.1"/>
    <property type="molecule type" value="Genomic_DNA"/>
</dbReference>
<feature type="domain" description="Rad4 beta-hairpin" evidence="9">
    <location>
        <begin position="779"/>
        <end position="853"/>
    </location>
</feature>
<feature type="region of interest" description="Disordered" evidence="6">
    <location>
        <begin position="432"/>
        <end position="472"/>
    </location>
</feature>
<keyword evidence="4" id="KW-0234">DNA repair</keyword>
<evidence type="ECO:0000256" key="1">
    <source>
        <dbReference type="ARBA" id="ARBA00004123"/>
    </source>
</evidence>
<evidence type="ECO:0000256" key="6">
    <source>
        <dbReference type="SAM" id="MobiDB-lite"/>
    </source>
</evidence>
<dbReference type="GO" id="GO:0005737">
    <property type="term" value="C:cytoplasm"/>
    <property type="evidence" value="ECO:0007669"/>
    <property type="project" value="TreeGrafter"/>
</dbReference>
<accession>A0A2V1DMT7</accession>
<dbReference type="Proteomes" id="UP000244855">
    <property type="component" value="Unassembled WGS sequence"/>
</dbReference>
<dbReference type="Pfam" id="PF03835">
    <property type="entry name" value="Rad4"/>
    <property type="match status" value="1"/>
</dbReference>
<comment type="subcellular location">
    <subcellularLocation>
        <location evidence="1">Nucleus</location>
    </subcellularLocation>
</comment>
<evidence type="ECO:0000256" key="3">
    <source>
        <dbReference type="ARBA" id="ARBA00022763"/>
    </source>
</evidence>
<feature type="domain" description="Rad4 beta-hairpin" evidence="7">
    <location>
        <begin position="650"/>
        <end position="707"/>
    </location>
</feature>
<feature type="compositionally biased region" description="Basic residues" evidence="6">
    <location>
        <begin position="1"/>
        <end position="10"/>
    </location>
</feature>
<name>A0A2V1DMT7_9PLEO</name>
<protein>
    <submittedName>
        <fullName evidence="10">DNA repair protein rhp42</fullName>
    </submittedName>
</protein>
<dbReference type="GO" id="GO:0071942">
    <property type="term" value="C:XPC complex"/>
    <property type="evidence" value="ECO:0007669"/>
    <property type="project" value="TreeGrafter"/>
</dbReference>
<dbReference type="InterPro" id="IPR018328">
    <property type="entry name" value="Rad4_beta-hairpin_dom3"/>
</dbReference>
<feature type="region of interest" description="Disordered" evidence="6">
    <location>
        <begin position="1"/>
        <end position="153"/>
    </location>
</feature>
<dbReference type="GO" id="GO:0006289">
    <property type="term" value="P:nucleotide-excision repair"/>
    <property type="evidence" value="ECO:0007669"/>
    <property type="project" value="InterPro"/>
</dbReference>
<feature type="compositionally biased region" description="Basic residues" evidence="6">
    <location>
        <begin position="1047"/>
        <end position="1072"/>
    </location>
</feature>
<dbReference type="Gene3D" id="3.90.260.10">
    <property type="entry name" value="Transglutaminase-like"/>
    <property type="match status" value="1"/>
</dbReference>
<dbReference type="InterPro" id="IPR004583">
    <property type="entry name" value="DNA_repair_Rad4"/>
</dbReference>
<dbReference type="InterPro" id="IPR018326">
    <property type="entry name" value="Rad4_beta-hairpin_dom1"/>
</dbReference>
<dbReference type="STRING" id="97972.A0A2V1DMT7"/>
<dbReference type="GO" id="GO:0000111">
    <property type="term" value="C:nucleotide-excision repair factor 2 complex"/>
    <property type="evidence" value="ECO:0007669"/>
    <property type="project" value="TreeGrafter"/>
</dbReference>
<dbReference type="PANTHER" id="PTHR12135:SF2">
    <property type="entry name" value="DNA REPAIR PROTEIN RAD34"/>
    <property type="match status" value="1"/>
</dbReference>
<feature type="compositionally biased region" description="Acidic residues" evidence="6">
    <location>
        <begin position="96"/>
        <end position="106"/>
    </location>
</feature>
<feature type="region of interest" description="Disordered" evidence="6">
    <location>
        <begin position="978"/>
        <end position="1152"/>
    </location>
</feature>
<dbReference type="SUPFAM" id="SSF54001">
    <property type="entry name" value="Cysteine proteinases"/>
    <property type="match status" value="1"/>
</dbReference>
<feature type="compositionally biased region" description="Basic and acidic residues" evidence="6">
    <location>
        <begin position="643"/>
        <end position="653"/>
    </location>
</feature>
<dbReference type="FunFam" id="3.30.70.2460:FF:000001">
    <property type="entry name" value="DNA repair protein Rad4 family"/>
    <property type="match status" value="1"/>
</dbReference>
<dbReference type="Pfam" id="PF10405">
    <property type="entry name" value="BHD_3"/>
    <property type="match status" value="1"/>
</dbReference>
<dbReference type="SMART" id="SM01031">
    <property type="entry name" value="BHD_2"/>
    <property type="match status" value="1"/>
</dbReference>
<feature type="region of interest" description="Disordered" evidence="6">
    <location>
        <begin position="248"/>
        <end position="301"/>
    </location>
</feature>
<evidence type="ECO:0000313" key="11">
    <source>
        <dbReference type="Proteomes" id="UP000244855"/>
    </source>
</evidence>
<gene>
    <name evidence="10" type="ORF">DM02DRAFT_595210</name>
</gene>
<dbReference type="OrthoDB" id="300780at2759"/>
<feature type="compositionally biased region" description="Low complexity" evidence="6">
    <location>
        <begin position="262"/>
        <end position="271"/>
    </location>
</feature>
<dbReference type="GO" id="GO:0003684">
    <property type="term" value="F:damaged DNA binding"/>
    <property type="evidence" value="ECO:0007669"/>
    <property type="project" value="InterPro"/>
</dbReference>
<feature type="compositionally biased region" description="Basic and acidic residues" evidence="6">
    <location>
        <begin position="273"/>
        <end position="285"/>
    </location>
</feature>
<feature type="region of interest" description="Disordered" evidence="6">
    <location>
        <begin position="628"/>
        <end position="655"/>
    </location>
</feature>
<dbReference type="InterPro" id="IPR042488">
    <property type="entry name" value="Rad4_BHD3_sf"/>
</dbReference>
<dbReference type="Gene3D" id="3.30.70.2460">
    <property type="entry name" value="Rad4, beta-hairpin domain BHD3"/>
    <property type="match status" value="1"/>
</dbReference>
<dbReference type="InterPro" id="IPR038765">
    <property type="entry name" value="Papain-like_cys_pep_sf"/>
</dbReference>
<sequence>MPPILPRKRLRSDSPKPEPPPKKARNTHPRRSKESVFNALDTPPTVLRTLSQTKKFLEEGDDDSELSNSGSSDEEFEDVPLEGNKVTPGKNGQQGESEESEDEAWEDALGSKHHTKNIDEPEPIISGDLEFTLPDPTQQVDYSLKPDGKKGPSKIQRQIRNVTHCMHVQFLMWHNTIRNGWIQDQQVQKIMVDHLNTGCWKEIDRYWRDAGISHGHTRIVKGGWTKKIESDIKGTGVWKNSGKAGVQIFESPGGKSSGATPKSGSQPSSSKSKSKDARKSDRNQRDWGATSDRVEPNTPNLSAGDPLLRLMKYLSAFWKAKFRIVAPCLRKRGYLSPATLQAEIQVWKDGGSDPDAFGERVENIEAFRTMARKCHGSRDVGHQLFTALLRGLGIEARMVASLQPVGFGWSQTEEGKPKYLSNLRNLKGNVVNEAASDPTKGKDKLGAPSNGTKTVPIDLSDSDSDASDLSSAISVSSDSEVAKATTKRSPKARNYGDELPHPTYWTEAISNLTYTPIAVSCLPRVVVATSSMPEPLATFYCRGAAAEKAKQVFAYLVAYSSDGSAKDVTTRYLPHRQWPGKTKGFRMPIEKIPIHNKQGKVKRWEEWDWFKSVLRPYARQFGKRQPWDEVEDEGDLVPAKPAKPKDMDEEGGKETLQGYKNSTEYALERHLRREEAVNPGAKIVRHFVTGKGDKQKQEPVYFRKDVVVCKSTESWHKEGREVREGEQPLKYVPMRAVTVNRKREIEERQREEGGKVQQGLYSKAQTDWIIPDPIVDGKIPRNAFGNIDVYVPTMIPKGAIHIPLKGTARICKKLSIDYAEACTGFEFGKQRAVPILTGVVVAAENEDLVIDAWEADQEQKAAKEADKKEKLILGMWKKFFVGLRTVHRLRREYGDEAELPTPILNTPAEEDAKKSEWDTFKDHGDFEGGFLRDDQETSGGGGFVADDEAMAGGFFAPSQEEPSYIGEMTIDHGDAERLNQQSTPTTRTDHQAPRSLHSMHQNPPSEDGVEEDEDANADNQEEDGEEEDESDANEDLNTTSATLKKSLPARRPRPPKQSPHFKTRGRGTKHIPKTSASNLKTRKSITTASPPPQPERTVPKRKAATQSEKMVKSHFFADASAEDTDLTDKSVGTGRGRGRGRGRARGRAKKGL</sequence>
<evidence type="ECO:0000256" key="5">
    <source>
        <dbReference type="ARBA" id="ARBA00023242"/>
    </source>
</evidence>
<evidence type="ECO:0000256" key="2">
    <source>
        <dbReference type="ARBA" id="ARBA00009525"/>
    </source>
</evidence>
<dbReference type="PANTHER" id="PTHR12135">
    <property type="entry name" value="DNA REPAIR PROTEIN XP-C / RAD4"/>
    <property type="match status" value="1"/>
</dbReference>
<dbReference type="Pfam" id="PF10404">
    <property type="entry name" value="BHD_2"/>
    <property type="match status" value="1"/>
</dbReference>
<feature type="compositionally biased region" description="Acidic residues" evidence="6">
    <location>
        <begin position="1007"/>
        <end position="1034"/>
    </location>
</feature>
<evidence type="ECO:0000313" key="10">
    <source>
        <dbReference type="EMBL" id="PVH98953.1"/>
    </source>
</evidence>
<comment type="similarity">
    <text evidence="2">Belongs to the XPC family.</text>
</comment>
<reference evidence="10 11" key="1">
    <citation type="journal article" date="2018" name="Sci. Rep.">
        <title>Comparative genomics provides insights into the lifestyle and reveals functional heterogeneity of dark septate endophytic fungi.</title>
        <authorList>
            <person name="Knapp D.G."/>
            <person name="Nemeth J.B."/>
            <person name="Barry K."/>
            <person name="Hainaut M."/>
            <person name="Henrissat B."/>
            <person name="Johnson J."/>
            <person name="Kuo A."/>
            <person name="Lim J.H.P."/>
            <person name="Lipzen A."/>
            <person name="Nolan M."/>
            <person name="Ohm R.A."/>
            <person name="Tamas L."/>
            <person name="Grigoriev I.V."/>
            <person name="Spatafora J.W."/>
            <person name="Nagy L.G."/>
            <person name="Kovacs G.M."/>
        </authorList>
    </citation>
    <scope>NUCLEOTIDE SEQUENCE [LARGE SCALE GENOMIC DNA]</scope>
    <source>
        <strain evidence="10 11">DSE2036</strain>
    </source>
</reference>
<dbReference type="GO" id="GO:0003697">
    <property type="term" value="F:single-stranded DNA binding"/>
    <property type="evidence" value="ECO:0007669"/>
    <property type="project" value="TreeGrafter"/>
</dbReference>
<feature type="compositionally biased region" description="Basic residues" evidence="6">
    <location>
        <begin position="22"/>
        <end position="31"/>
    </location>
</feature>
<dbReference type="SMART" id="SM01030">
    <property type="entry name" value="BHD_1"/>
    <property type="match status" value="1"/>
</dbReference>
<evidence type="ECO:0000259" key="8">
    <source>
        <dbReference type="SMART" id="SM01031"/>
    </source>
</evidence>
<keyword evidence="5" id="KW-0539">Nucleus</keyword>
<organism evidence="10 11">
    <name type="scientific">Periconia macrospinosa</name>
    <dbReference type="NCBI Taxonomy" id="97972"/>
    <lineage>
        <taxon>Eukaryota</taxon>
        <taxon>Fungi</taxon>
        <taxon>Dikarya</taxon>
        <taxon>Ascomycota</taxon>
        <taxon>Pezizomycotina</taxon>
        <taxon>Dothideomycetes</taxon>
        <taxon>Pleosporomycetidae</taxon>
        <taxon>Pleosporales</taxon>
        <taxon>Massarineae</taxon>
        <taxon>Periconiaceae</taxon>
        <taxon>Periconia</taxon>
    </lineage>
</organism>
<feature type="compositionally biased region" description="Polar residues" evidence="6">
    <location>
        <begin position="1074"/>
        <end position="1088"/>
    </location>
</feature>
<proteinExistence type="inferred from homology"/>
<dbReference type="GO" id="GO:0006298">
    <property type="term" value="P:mismatch repair"/>
    <property type="evidence" value="ECO:0007669"/>
    <property type="project" value="TreeGrafter"/>
</dbReference>